<sequence length="171" mass="18282">MNNVSEEAIAIKAKKVDAVVEQFNNATSAIVVDYRGLTVAQVTDLRKQLRDAGVQMSVIKNKVLTRAAEKAGYADLNDVFAGPTAVAFSNEDPIAPAKILKKFADSVDALEIKGGYIEGKIMPVDEINVYATLPSREDLLSMLASELQAPIRNVAYAIKAVAEKGDDGEAA</sequence>
<keyword evidence="3 6" id="KW-0687">Ribonucleoprotein</keyword>
<keyword evidence="2 6" id="KW-0689">Ribosomal protein</keyword>
<keyword evidence="6" id="KW-0694">RNA-binding</keyword>
<organism evidence="7 8">
    <name type="scientific">Levilactobacillus namurensis DSM 19117</name>
    <dbReference type="NCBI Taxonomy" id="1423773"/>
    <lineage>
        <taxon>Bacteria</taxon>
        <taxon>Bacillati</taxon>
        <taxon>Bacillota</taxon>
        <taxon>Bacilli</taxon>
        <taxon>Lactobacillales</taxon>
        <taxon>Lactobacillaceae</taxon>
        <taxon>Levilactobacillus</taxon>
    </lineage>
</organism>
<dbReference type="STRING" id="1423773.FD30_GL001645"/>
<comment type="function">
    <text evidence="6">Forms part of the ribosomal stalk, playing a central role in the interaction of the ribosome with GTP-bound translation factors.</text>
</comment>
<dbReference type="GO" id="GO:1990904">
    <property type="term" value="C:ribonucleoprotein complex"/>
    <property type="evidence" value="ECO:0007669"/>
    <property type="project" value="UniProtKB-KW"/>
</dbReference>
<protein>
    <recommendedName>
        <fullName evidence="5 6">Large ribosomal subunit protein uL10</fullName>
    </recommendedName>
</protein>
<evidence type="ECO:0000256" key="4">
    <source>
        <dbReference type="ARBA" id="ARBA00026025"/>
    </source>
</evidence>
<dbReference type="EMBL" id="AZDT01000027">
    <property type="protein sequence ID" value="KRK76015.1"/>
    <property type="molecule type" value="Genomic_DNA"/>
</dbReference>
<comment type="caution">
    <text evidence="7">The sequence shown here is derived from an EMBL/GenBank/DDBJ whole genome shotgun (WGS) entry which is preliminary data.</text>
</comment>
<dbReference type="InterPro" id="IPR001790">
    <property type="entry name" value="Ribosomal_uL10"/>
</dbReference>
<dbReference type="Pfam" id="PF00466">
    <property type="entry name" value="Ribosomal_L10"/>
    <property type="match status" value="1"/>
</dbReference>
<evidence type="ECO:0000256" key="2">
    <source>
        <dbReference type="ARBA" id="ARBA00022980"/>
    </source>
</evidence>
<comment type="subunit">
    <text evidence="4 6">Part of the ribosomal stalk of the 50S ribosomal subunit. The N-terminus interacts with L11 and the large rRNA to form the base of the stalk. The C-terminus forms an elongated spine to which L12 dimers bind in a sequential fashion forming a multimeric L10(L12)X complex.</text>
</comment>
<proteinExistence type="inferred from homology"/>
<evidence type="ECO:0000313" key="8">
    <source>
        <dbReference type="Proteomes" id="UP000051162"/>
    </source>
</evidence>
<accession>A0A0R1JXS4</accession>
<dbReference type="GO" id="GO:0005840">
    <property type="term" value="C:ribosome"/>
    <property type="evidence" value="ECO:0007669"/>
    <property type="project" value="UniProtKB-KW"/>
</dbReference>
<dbReference type="InterPro" id="IPR022973">
    <property type="entry name" value="Ribosomal_uL10_bac"/>
</dbReference>
<evidence type="ECO:0000256" key="6">
    <source>
        <dbReference type="HAMAP-Rule" id="MF_00362"/>
    </source>
</evidence>
<dbReference type="Proteomes" id="UP000051162">
    <property type="component" value="Unassembled WGS sequence"/>
</dbReference>
<dbReference type="GO" id="GO:0006412">
    <property type="term" value="P:translation"/>
    <property type="evidence" value="ECO:0007669"/>
    <property type="project" value="UniProtKB-UniRule"/>
</dbReference>
<gene>
    <name evidence="6" type="primary">rplJ</name>
    <name evidence="7" type="ORF">FD30_GL001645</name>
</gene>
<dbReference type="AlphaFoldDB" id="A0A0R1JXS4"/>
<keyword evidence="6" id="KW-0699">rRNA-binding</keyword>
<dbReference type="Gene3D" id="3.30.70.1730">
    <property type="match status" value="1"/>
</dbReference>
<dbReference type="PANTHER" id="PTHR11560">
    <property type="entry name" value="39S RIBOSOMAL PROTEIN L10, MITOCHONDRIAL"/>
    <property type="match status" value="1"/>
</dbReference>
<name>A0A0R1JXS4_9LACO</name>
<keyword evidence="8" id="KW-1185">Reference proteome</keyword>
<dbReference type="HAMAP" id="MF_00362">
    <property type="entry name" value="Ribosomal_uL10"/>
    <property type="match status" value="1"/>
</dbReference>
<comment type="similarity">
    <text evidence="1 6">Belongs to the universal ribosomal protein uL10 family.</text>
</comment>
<dbReference type="InterPro" id="IPR043141">
    <property type="entry name" value="Ribosomal_uL10-like_sf"/>
</dbReference>
<dbReference type="Gene3D" id="6.10.250.290">
    <property type="match status" value="1"/>
</dbReference>
<evidence type="ECO:0000313" key="7">
    <source>
        <dbReference type="EMBL" id="KRK76015.1"/>
    </source>
</evidence>
<dbReference type="InterPro" id="IPR047865">
    <property type="entry name" value="Ribosomal_uL10_bac_type"/>
</dbReference>
<reference evidence="7 8" key="1">
    <citation type="journal article" date="2015" name="Genome Announc.">
        <title>Expanding the biotechnology potential of lactobacilli through comparative genomics of 213 strains and associated genera.</title>
        <authorList>
            <person name="Sun Z."/>
            <person name="Harris H.M."/>
            <person name="McCann A."/>
            <person name="Guo C."/>
            <person name="Argimon S."/>
            <person name="Zhang W."/>
            <person name="Yang X."/>
            <person name="Jeffery I.B."/>
            <person name="Cooney J.C."/>
            <person name="Kagawa T.F."/>
            <person name="Liu W."/>
            <person name="Song Y."/>
            <person name="Salvetti E."/>
            <person name="Wrobel A."/>
            <person name="Rasinkangas P."/>
            <person name="Parkhill J."/>
            <person name="Rea M.C."/>
            <person name="O'Sullivan O."/>
            <person name="Ritari J."/>
            <person name="Douillard F.P."/>
            <person name="Paul Ross R."/>
            <person name="Yang R."/>
            <person name="Briner A.E."/>
            <person name="Felis G.E."/>
            <person name="de Vos W.M."/>
            <person name="Barrangou R."/>
            <person name="Klaenhammer T.R."/>
            <person name="Caufield P.W."/>
            <person name="Cui Y."/>
            <person name="Zhang H."/>
            <person name="O'Toole P.W."/>
        </authorList>
    </citation>
    <scope>NUCLEOTIDE SEQUENCE [LARGE SCALE GENOMIC DNA]</scope>
    <source>
        <strain evidence="7 8">DSM 19117</strain>
    </source>
</reference>
<dbReference type="PATRIC" id="fig|1423773.3.peg.1689"/>
<dbReference type="SUPFAM" id="SSF160369">
    <property type="entry name" value="Ribosomal protein L10-like"/>
    <property type="match status" value="1"/>
</dbReference>
<dbReference type="CDD" id="cd05797">
    <property type="entry name" value="Ribosomal_L10"/>
    <property type="match status" value="1"/>
</dbReference>
<evidence type="ECO:0000256" key="5">
    <source>
        <dbReference type="ARBA" id="ARBA00035202"/>
    </source>
</evidence>
<evidence type="ECO:0000256" key="1">
    <source>
        <dbReference type="ARBA" id="ARBA00008889"/>
    </source>
</evidence>
<dbReference type="NCBIfam" id="NF000955">
    <property type="entry name" value="PRK00099.1-1"/>
    <property type="match status" value="1"/>
</dbReference>
<dbReference type="GO" id="GO:0070180">
    <property type="term" value="F:large ribosomal subunit rRNA binding"/>
    <property type="evidence" value="ECO:0007669"/>
    <property type="project" value="UniProtKB-UniRule"/>
</dbReference>
<evidence type="ECO:0000256" key="3">
    <source>
        <dbReference type="ARBA" id="ARBA00023274"/>
    </source>
</evidence>